<feature type="domain" description="C2H2-domain containing protein second zinc finger" evidence="2">
    <location>
        <begin position="389"/>
        <end position="420"/>
    </location>
</feature>
<dbReference type="Gene3D" id="3.30.160.60">
    <property type="entry name" value="Classic Zinc Finger"/>
    <property type="match status" value="1"/>
</dbReference>
<evidence type="ECO:0000313" key="4">
    <source>
        <dbReference type="EMBL" id="KAL1297380.1"/>
    </source>
</evidence>
<feature type="region of interest" description="Disordered" evidence="1">
    <location>
        <begin position="278"/>
        <end position="304"/>
    </location>
</feature>
<reference evidence="4 5" key="1">
    <citation type="submission" date="2024-07" db="EMBL/GenBank/DDBJ databases">
        <title>Draft sequence of the Neodothiora populina.</title>
        <authorList>
            <person name="Drown D.D."/>
            <person name="Schuette U.S."/>
            <person name="Buechlein A.B."/>
            <person name="Rusch D.R."/>
            <person name="Winton L.W."/>
            <person name="Adams G.A."/>
        </authorList>
    </citation>
    <scope>NUCLEOTIDE SEQUENCE [LARGE SCALE GENOMIC DNA]</scope>
    <source>
        <strain evidence="4 5">CPC 39397</strain>
    </source>
</reference>
<sequence length="523" mass="57738">MEHTYQSTKRSDRWSLDAVTNAMTEPYQTGIWLESQISGNAPFSPELDAGLPTSEASFDFLRSATSQDMPVADAYASAGWPAELPGRSYIDESTFMEQGSFFPMPESIQPEIPHTGYQSWYTPSEVNFEQYFQMEPAQGQMPEISTVGPQIAGFVGSAPLVPSTQGSSYYRTAGLPSHNVEQLSSAQMQGPQYQGQSGAFPQQVQAQEIQESRPRRLSVAVNPSGAWSAEESDRAANAYAVASGPVSVHGPHRSSMVSNAGTVSSMLSSSTNGVPVKLEGPFVPSSPVSSRARSEDSEGKPRSHKYYTTAKPLADGHYHCPYATKEKCSHKPTKLKCNYDKYIDSHLKPFVCKQPGCKGADNENRFSSTACLLRHEREAHGLHGHGQKPYLCKYDKCERSIPGNGFPRNYNLMDHMKRVHRHPAEETRPGTPGSSSSKRSTKADNNSKVRKRKSDSSNGHKRSISNRRQAAVASPTSTLASQEWADLSACKDKYQQQLRRMEEREHSSQVVHHFGQEVSHGFH</sequence>
<dbReference type="Proteomes" id="UP001562354">
    <property type="component" value="Unassembled WGS sequence"/>
</dbReference>
<dbReference type="Pfam" id="PF26176">
    <property type="entry name" value="zf_C2H2_17_2"/>
    <property type="match status" value="1"/>
</dbReference>
<dbReference type="InterPro" id="IPR059009">
    <property type="entry name" value="Znf_C2H2_17_1st"/>
</dbReference>
<feature type="compositionally biased region" description="Polar residues" evidence="1">
    <location>
        <begin position="181"/>
        <end position="209"/>
    </location>
</feature>
<gene>
    <name evidence="4" type="ORF">AAFC00_004920</name>
</gene>
<evidence type="ECO:0000259" key="3">
    <source>
        <dbReference type="Pfam" id="PF26177"/>
    </source>
</evidence>
<feature type="region of interest" description="Disordered" evidence="1">
    <location>
        <begin position="421"/>
        <end position="482"/>
    </location>
</feature>
<feature type="region of interest" description="Disordered" evidence="1">
    <location>
        <begin position="498"/>
        <end position="523"/>
    </location>
</feature>
<protein>
    <submittedName>
        <fullName evidence="4">Uncharacterized protein</fullName>
    </submittedName>
</protein>
<dbReference type="RefSeq" id="XP_069197062.1">
    <property type="nucleotide sequence ID" value="XM_069344630.1"/>
</dbReference>
<feature type="compositionally biased region" description="Basic residues" evidence="1">
    <location>
        <begin position="448"/>
        <end position="465"/>
    </location>
</feature>
<dbReference type="EMBL" id="JBFMKM010000016">
    <property type="protein sequence ID" value="KAL1297380.1"/>
    <property type="molecule type" value="Genomic_DNA"/>
</dbReference>
<accession>A0ABR3P514</accession>
<feature type="region of interest" description="Disordered" evidence="1">
    <location>
        <begin position="181"/>
        <end position="215"/>
    </location>
</feature>
<evidence type="ECO:0000259" key="2">
    <source>
        <dbReference type="Pfam" id="PF26176"/>
    </source>
</evidence>
<name>A0ABR3P514_9PEZI</name>
<dbReference type="InterPro" id="IPR059095">
    <property type="entry name" value="Znf_C2H2_17_2nd"/>
</dbReference>
<keyword evidence="5" id="KW-1185">Reference proteome</keyword>
<evidence type="ECO:0000256" key="1">
    <source>
        <dbReference type="SAM" id="MobiDB-lite"/>
    </source>
</evidence>
<dbReference type="GeneID" id="95978620"/>
<proteinExistence type="predicted"/>
<evidence type="ECO:0000313" key="5">
    <source>
        <dbReference type="Proteomes" id="UP001562354"/>
    </source>
</evidence>
<dbReference type="Pfam" id="PF26177">
    <property type="entry name" value="zf_C2H2_17_1st"/>
    <property type="match status" value="1"/>
</dbReference>
<feature type="compositionally biased region" description="Basic and acidic residues" evidence="1">
    <location>
        <begin position="498"/>
        <end position="507"/>
    </location>
</feature>
<feature type="compositionally biased region" description="Basic and acidic residues" evidence="1">
    <location>
        <begin position="292"/>
        <end position="301"/>
    </location>
</feature>
<feature type="domain" description="C2H2-domain containing protein first zinc finger" evidence="3">
    <location>
        <begin position="348"/>
        <end position="381"/>
    </location>
</feature>
<organism evidence="4 5">
    <name type="scientific">Neodothiora populina</name>
    <dbReference type="NCBI Taxonomy" id="2781224"/>
    <lineage>
        <taxon>Eukaryota</taxon>
        <taxon>Fungi</taxon>
        <taxon>Dikarya</taxon>
        <taxon>Ascomycota</taxon>
        <taxon>Pezizomycotina</taxon>
        <taxon>Dothideomycetes</taxon>
        <taxon>Dothideomycetidae</taxon>
        <taxon>Dothideales</taxon>
        <taxon>Dothioraceae</taxon>
        <taxon>Neodothiora</taxon>
    </lineage>
</organism>
<comment type="caution">
    <text evidence="4">The sequence shown here is derived from an EMBL/GenBank/DDBJ whole genome shotgun (WGS) entry which is preliminary data.</text>
</comment>